<dbReference type="EMBL" id="JBAMIC010000018">
    <property type="protein sequence ID" value="KAK7094788.1"/>
    <property type="molecule type" value="Genomic_DNA"/>
</dbReference>
<dbReference type="FunFam" id="1.20.1050.10:FF:000030">
    <property type="entry name" value="Glutathione S-transferase S1"/>
    <property type="match status" value="1"/>
</dbReference>
<organism evidence="3 4">
    <name type="scientific">Littorina saxatilis</name>
    <dbReference type="NCBI Taxonomy" id="31220"/>
    <lineage>
        <taxon>Eukaryota</taxon>
        <taxon>Metazoa</taxon>
        <taxon>Spiralia</taxon>
        <taxon>Lophotrochozoa</taxon>
        <taxon>Mollusca</taxon>
        <taxon>Gastropoda</taxon>
        <taxon>Caenogastropoda</taxon>
        <taxon>Littorinimorpha</taxon>
        <taxon>Littorinoidea</taxon>
        <taxon>Littorinidae</taxon>
        <taxon>Littorina</taxon>
    </lineage>
</organism>
<dbReference type="InterPro" id="IPR004046">
    <property type="entry name" value="GST_C"/>
</dbReference>
<dbReference type="CDD" id="cd03039">
    <property type="entry name" value="GST_N_Sigma_like"/>
    <property type="match status" value="1"/>
</dbReference>
<evidence type="ECO:0000313" key="4">
    <source>
        <dbReference type="Proteomes" id="UP001374579"/>
    </source>
</evidence>
<dbReference type="SUPFAM" id="SSF52833">
    <property type="entry name" value="Thioredoxin-like"/>
    <property type="match status" value="1"/>
</dbReference>
<evidence type="ECO:0000259" key="1">
    <source>
        <dbReference type="PROSITE" id="PS50404"/>
    </source>
</evidence>
<reference evidence="3 4" key="1">
    <citation type="submission" date="2024-02" db="EMBL/GenBank/DDBJ databases">
        <title>Chromosome-scale genome assembly of the rough periwinkle Littorina saxatilis.</title>
        <authorList>
            <person name="De Jode A."/>
            <person name="Faria R."/>
            <person name="Formenti G."/>
            <person name="Sims Y."/>
            <person name="Smith T.P."/>
            <person name="Tracey A."/>
            <person name="Wood J.M.D."/>
            <person name="Zagrodzka Z.B."/>
            <person name="Johannesson K."/>
            <person name="Butlin R.K."/>
            <person name="Leder E.H."/>
        </authorList>
    </citation>
    <scope>NUCLEOTIDE SEQUENCE [LARGE SCALE GENOMIC DNA]</scope>
    <source>
        <strain evidence="3">Snail1</strain>
        <tissue evidence="3">Muscle</tissue>
    </source>
</reference>
<keyword evidence="4" id="KW-1185">Reference proteome</keyword>
<accession>A0AAN9G436</accession>
<dbReference type="PROSITE" id="PS50404">
    <property type="entry name" value="GST_NTER"/>
    <property type="match status" value="1"/>
</dbReference>
<protein>
    <submittedName>
        <fullName evidence="3">Uncharacterized protein</fullName>
    </submittedName>
</protein>
<dbReference type="InterPro" id="IPR036249">
    <property type="entry name" value="Thioredoxin-like_sf"/>
</dbReference>
<evidence type="ECO:0000313" key="3">
    <source>
        <dbReference type="EMBL" id="KAK7094788.1"/>
    </source>
</evidence>
<dbReference type="Pfam" id="PF14497">
    <property type="entry name" value="GST_C_3"/>
    <property type="match status" value="1"/>
</dbReference>
<dbReference type="GO" id="GO:0006749">
    <property type="term" value="P:glutathione metabolic process"/>
    <property type="evidence" value="ECO:0007669"/>
    <property type="project" value="TreeGrafter"/>
</dbReference>
<dbReference type="SFLD" id="SFLDG00363">
    <property type="entry name" value="AMPS_(cytGST):_Alpha-__Mu-__Pi"/>
    <property type="match status" value="1"/>
</dbReference>
<dbReference type="Pfam" id="PF02798">
    <property type="entry name" value="GST_N"/>
    <property type="match status" value="1"/>
</dbReference>
<dbReference type="Proteomes" id="UP001374579">
    <property type="component" value="Unassembled WGS sequence"/>
</dbReference>
<name>A0AAN9G436_9CAEN</name>
<dbReference type="PROSITE" id="PS50405">
    <property type="entry name" value="GST_CTER"/>
    <property type="match status" value="1"/>
</dbReference>
<dbReference type="InterPro" id="IPR050213">
    <property type="entry name" value="GST_superfamily"/>
</dbReference>
<dbReference type="InterPro" id="IPR040079">
    <property type="entry name" value="Glutathione_S-Trfase"/>
</dbReference>
<evidence type="ECO:0000259" key="2">
    <source>
        <dbReference type="PROSITE" id="PS50405"/>
    </source>
</evidence>
<dbReference type="InterPro" id="IPR010987">
    <property type="entry name" value="Glutathione-S-Trfase_C-like"/>
</dbReference>
<dbReference type="Gene3D" id="1.20.1050.10">
    <property type="match status" value="1"/>
</dbReference>
<dbReference type="SFLD" id="SFLDG01205">
    <property type="entry name" value="AMPS.1"/>
    <property type="match status" value="1"/>
</dbReference>
<dbReference type="SUPFAM" id="SSF47616">
    <property type="entry name" value="GST C-terminal domain-like"/>
    <property type="match status" value="1"/>
</dbReference>
<dbReference type="InterPro" id="IPR004045">
    <property type="entry name" value="Glutathione_S-Trfase_N"/>
</dbReference>
<dbReference type="GO" id="GO:0004364">
    <property type="term" value="F:glutathione transferase activity"/>
    <property type="evidence" value="ECO:0007669"/>
    <property type="project" value="TreeGrafter"/>
</dbReference>
<dbReference type="CDD" id="cd03192">
    <property type="entry name" value="GST_C_Sigma_like"/>
    <property type="match status" value="1"/>
</dbReference>
<comment type="caution">
    <text evidence="3">The sequence shown here is derived from an EMBL/GenBank/DDBJ whole genome shotgun (WGS) entry which is preliminary data.</text>
</comment>
<gene>
    <name evidence="3" type="ORF">V1264_006291</name>
</gene>
<proteinExistence type="predicted"/>
<sequence>MSGIKVHYFDFRGRGEIVRLVLALAGQDFEDVRLSREEWAAKYKSAAPFGQMPYVEYKGKKYGQSKAISAFFANEFGLYGKSNLDRLRIDEVVFLVEDLFMIIVKAFLEQDDTKKAELVKKAVDDEFPKFCGFFCRLLRENSPKGVFVGREVTLADLCVHDLMYTILKTHQYDAAAKYPELQALKEKVEAHPRLQTYLANRKETPF</sequence>
<feature type="domain" description="GST N-terminal" evidence="1">
    <location>
        <begin position="2"/>
        <end position="80"/>
    </location>
</feature>
<dbReference type="PANTHER" id="PTHR11571">
    <property type="entry name" value="GLUTATHIONE S-TRANSFERASE"/>
    <property type="match status" value="1"/>
</dbReference>
<dbReference type="AlphaFoldDB" id="A0AAN9G436"/>
<feature type="domain" description="GST C-terminal" evidence="2">
    <location>
        <begin position="82"/>
        <end position="206"/>
    </location>
</feature>
<dbReference type="Gene3D" id="3.40.30.10">
    <property type="entry name" value="Glutaredoxin"/>
    <property type="match status" value="1"/>
</dbReference>
<dbReference type="InterPro" id="IPR036282">
    <property type="entry name" value="Glutathione-S-Trfase_C_sf"/>
</dbReference>
<dbReference type="SFLD" id="SFLDS00019">
    <property type="entry name" value="Glutathione_Transferase_(cytos"/>
    <property type="match status" value="1"/>
</dbReference>